<proteinExistence type="predicted"/>
<dbReference type="Proteomes" id="UP000554482">
    <property type="component" value="Unassembled WGS sequence"/>
</dbReference>
<evidence type="ECO:0000313" key="3">
    <source>
        <dbReference type="Proteomes" id="UP000554482"/>
    </source>
</evidence>
<dbReference type="Pfam" id="PF07734">
    <property type="entry name" value="FBA_1"/>
    <property type="match status" value="1"/>
</dbReference>
<gene>
    <name evidence="2" type="ORF">FRX31_016965</name>
</gene>
<evidence type="ECO:0000259" key="1">
    <source>
        <dbReference type="SMART" id="SM00256"/>
    </source>
</evidence>
<feature type="domain" description="F-box" evidence="1">
    <location>
        <begin position="4"/>
        <end position="43"/>
    </location>
</feature>
<name>A0A7J6WA42_THATH</name>
<dbReference type="CDD" id="cd22157">
    <property type="entry name" value="F-box_AtFBW1-like"/>
    <property type="match status" value="1"/>
</dbReference>
<organism evidence="2 3">
    <name type="scientific">Thalictrum thalictroides</name>
    <name type="common">Rue-anemone</name>
    <name type="synonym">Anemone thalictroides</name>
    <dbReference type="NCBI Taxonomy" id="46969"/>
    <lineage>
        <taxon>Eukaryota</taxon>
        <taxon>Viridiplantae</taxon>
        <taxon>Streptophyta</taxon>
        <taxon>Embryophyta</taxon>
        <taxon>Tracheophyta</taxon>
        <taxon>Spermatophyta</taxon>
        <taxon>Magnoliopsida</taxon>
        <taxon>Ranunculales</taxon>
        <taxon>Ranunculaceae</taxon>
        <taxon>Thalictroideae</taxon>
        <taxon>Thalictrum</taxon>
    </lineage>
</organism>
<dbReference type="InterPro" id="IPR001810">
    <property type="entry name" value="F-box_dom"/>
</dbReference>
<dbReference type="SUPFAM" id="SSF81383">
    <property type="entry name" value="F-box domain"/>
    <property type="match status" value="1"/>
</dbReference>
<evidence type="ECO:0000313" key="2">
    <source>
        <dbReference type="EMBL" id="KAF5193450.1"/>
    </source>
</evidence>
<dbReference type="OrthoDB" id="1059987at2759"/>
<dbReference type="InterPro" id="IPR050796">
    <property type="entry name" value="SCF_F-box_component"/>
</dbReference>
<keyword evidence="3" id="KW-1185">Reference proteome</keyword>
<accession>A0A7J6WA42</accession>
<dbReference type="Pfam" id="PF00646">
    <property type="entry name" value="F-box"/>
    <property type="match status" value="1"/>
</dbReference>
<comment type="caution">
    <text evidence="2">The sequence shown here is derived from an EMBL/GenBank/DDBJ whole genome shotgun (WGS) entry which is preliminary data.</text>
</comment>
<dbReference type="Gene3D" id="1.20.1280.50">
    <property type="match status" value="1"/>
</dbReference>
<dbReference type="EMBL" id="JABWDY010020036">
    <property type="protein sequence ID" value="KAF5193450.1"/>
    <property type="molecule type" value="Genomic_DNA"/>
</dbReference>
<dbReference type="AlphaFoldDB" id="A0A7J6WA42"/>
<dbReference type="InterPro" id="IPR017451">
    <property type="entry name" value="F-box-assoc_interact_dom"/>
</dbReference>
<protein>
    <recommendedName>
        <fullName evidence="1">F-box domain-containing protein</fullName>
    </recommendedName>
</protein>
<dbReference type="NCBIfam" id="TIGR01640">
    <property type="entry name" value="F_box_assoc_1"/>
    <property type="match status" value="1"/>
</dbReference>
<reference evidence="2 3" key="1">
    <citation type="submission" date="2020-06" db="EMBL/GenBank/DDBJ databases">
        <title>Transcriptomic and genomic resources for Thalictrum thalictroides and T. hernandezii: Facilitating candidate gene discovery in an emerging model plant lineage.</title>
        <authorList>
            <person name="Arias T."/>
            <person name="Riano-Pachon D.M."/>
            <person name="Di Stilio V.S."/>
        </authorList>
    </citation>
    <scope>NUCLEOTIDE SEQUENCE [LARGE SCALE GENOMIC DNA]</scope>
    <source>
        <strain evidence="3">cv. WT478/WT964</strain>
        <tissue evidence="2">Leaves</tissue>
    </source>
</reference>
<dbReference type="InterPro" id="IPR036047">
    <property type="entry name" value="F-box-like_dom_sf"/>
</dbReference>
<dbReference type="PANTHER" id="PTHR31672">
    <property type="entry name" value="BNACNNG10540D PROTEIN"/>
    <property type="match status" value="1"/>
</dbReference>
<dbReference type="PANTHER" id="PTHR31672:SF13">
    <property type="entry name" value="F-BOX PROTEIN CPR30-LIKE"/>
    <property type="match status" value="1"/>
</dbReference>
<dbReference type="SMART" id="SM00256">
    <property type="entry name" value="FBOX"/>
    <property type="match status" value="1"/>
</dbReference>
<dbReference type="InterPro" id="IPR006527">
    <property type="entry name" value="F-box-assoc_dom_typ1"/>
</dbReference>
<sequence>MESLTQDITVDILSRLPICSLICCRCVCKTWRTIISDPSFFTFQQQHFPFFDLFFQCICHSESGRRSEECSQVSNFYLAFGNEDNLKEDDERDFRLILRPCKEVHVPFIIDLQKGFNGFLVVSTKSVIFFPSDPICVFNPITREQLQLPCIQISPEFGVVKKFLSGFGFDDFTQEFKFVILFFYVLRCTDVFESKSEMHVYSFRSNTWRKETGNVPNVLLNTYQVFSYVFANRSLYWAAIDIDNRFRIVSLHLGSEDFGEIQMPDLLMLEENTSKQSHNFALGLLEKCLSLVDYSHKNFINIWQMKNDNGNDYWIKLFFIDIHHSFSLQARSVMCLEYGKNPGVLFTMLKAAHVKTFVVADVDGYFRAIPFVGCLFSNKALGMM</sequence>